<evidence type="ECO:0000313" key="2">
    <source>
        <dbReference type="Proteomes" id="UP001064048"/>
    </source>
</evidence>
<reference evidence="1 2" key="1">
    <citation type="journal article" date="2022" name="Genome Biol. Evol.">
        <title>The Spruce Budworm Genome: Reconstructing the Evolutionary History of Antifreeze Proteins.</title>
        <authorList>
            <person name="Beliveau C."/>
            <person name="Gagne P."/>
            <person name="Picq S."/>
            <person name="Vernygora O."/>
            <person name="Keeling C.I."/>
            <person name="Pinkney K."/>
            <person name="Doucet D."/>
            <person name="Wen F."/>
            <person name="Johnston J.S."/>
            <person name="Maaroufi H."/>
            <person name="Boyle B."/>
            <person name="Laroche J."/>
            <person name="Dewar K."/>
            <person name="Juretic N."/>
            <person name="Blackburn G."/>
            <person name="Nisole A."/>
            <person name="Brunet B."/>
            <person name="Brandao M."/>
            <person name="Lumley L."/>
            <person name="Duan J."/>
            <person name="Quan G."/>
            <person name="Lucarotti C.J."/>
            <person name="Roe A.D."/>
            <person name="Sperling F.A.H."/>
            <person name="Levesque R.C."/>
            <person name="Cusson M."/>
        </authorList>
    </citation>
    <scope>NUCLEOTIDE SEQUENCE [LARGE SCALE GENOMIC DNA]</scope>
    <source>
        <strain evidence="1">Glfc:IPQL:Cfum</strain>
    </source>
</reference>
<evidence type="ECO:0000313" key="1">
    <source>
        <dbReference type="EMBL" id="KAI8436843.1"/>
    </source>
</evidence>
<gene>
    <name evidence="1" type="ORF">MSG28_010297</name>
</gene>
<keyword evidence="2" id="KW-1185">Reference proteome</keyword>
<sequence length="354" mass="39593">MKGWFDAFREEGGPTLYAYHNRTAVAADVPALALLVAALTLYIAFLAIFPGIRKERFSTFTIVTLSLFVGTVILALSWGNTTVGDPGVDYNEQFRWEDAGAVQEWYRQGLGRGLPYPVLSVAEHFSVQHEGFEWGAKYRAAGYTTSTLLWASLALWLLMNLLLVVVPRYGAYAMATLGATLCAAAGGYWASLPHTPLVVRLDGAMLWYMLVGLLIAAVDLMWPHRFSTVLEVDYDTPYDRHVLIVDSRQRARPQTQQSLPSRILRRLSSKTRETDGQVSMSVVNESGGRDNLAFQHEHRKPNSPWRYPLFRRQIDSTAIKMSPLASGAPTPPSAVPPHRFRPQIPAAERVKDMW</sequence>
<dbReference type="EMBL" id="CM046117">
    <property type="protein sequence ID" value="KAI8436843.1"/>
    <property type="molecule type" value="Genomic_DNA"/>
</dbReference>
<protein>
    <submittedName>
        <fullName evidence="1">Uncharacterized protein</fullName>
    </submittedName>
</protein>
<proteinExistence type="predicted"/>
<organism evidence="1 2">
    <name type="scientific">Choristoneura fumiferana</name>
    <name type="common">Spruce budworm moth</name>
    <name type="synonym">Archips fumiferana</name>
    <dbReference type="NCBI Taxonomy" id="7141"/>
    <lineage>
        <taxon>Eukaryota</taxon>
        <taxon>Metazoa</taxon>
        <taxon>Ecdysozoa</taxon>
        <taxon>Arthropoda</taxon>
        <taxon>Hexapoda</taxon>
        <taxon>Insecta</taxon>
        <taxon>Pterygota</taxon>
        <taxon>Neoptera</taxon>
        <taxon>Endopterygota</taxon>
        <taxon>Lepidoptera</taxon>
        <taxon>Glossata</taxon>
        <taxon>Ditrysia</taxon>
        <taxon>Tortricoidea</taxon>
        <taxon>Tortricidae</taxon>
        <taxon>Tortricinae</taxon>
        <taxon>Choristoneura</taxon>
    </lineage>
</organism>
<dbReference type="Proteomes" id="UP001064048">
    <property type="component" value="Chromosome 17"/>
</dbReference>
<comment type="caution">
    <text evidence="1">The sequence shown here is derived from an EMBL/GenBank/DDBJ whole genome shotgun (WGS) entry which is preliminary data.</text>
</comment>
<name>A0ACC0KK90_CHOFU</name>
<accession>A0ACC0KK90</accession>